<dbReference type="Gene3D" id="3.40.50.180">
    <property type="entry name" value="Methylesterase CheB, C-terminal domain"/>
    <property type="match status" value="1"/>
</dbReference>
<sequence length="68" mass="7663">MLDDGTSGMWAIKRSSGICIVQDPNQAEYPDMPLSVINNMDVDYVSELHLRHLSPDCRTTTQECRIGH</sequence>
<gene>
    <name evidence="2" type="ORF">GCM10007423_01060</name>
</gene>
<dbReference type="SUPFAM" id="SSF52738">
    <property type="entry name" value="Methylesterase CheB, C-terminal domain"/>
    <property type="match status" value="1"/>
</dbReference>
<dbReference type="Pfam" id="PF01339">
    <property type="entry name" value="CheB_methylest"/>
    <property type="match status" value="1"/>
</dbReference>
<evidence type="ECO:0000259" key="1">
    <source>
        <dbReference type="Pfam" id="PF01339"/>
    </source>
</evidence>
<dbReference type="InterPro" id="IPR000673">
    <property type="entry name" value="Sig_transdc_resp-reg_Me-estase"/>
</dbReference>
<protein>
    <recommendedName>
        <fullName evidence="1">CheB-type methylesterase domain-containing protein</fullName>
    </recommendedName>
</protein>
<comment type="caution">
    <text evidence="2">The sequence shown here is derived from an EMBL/GenBank/DDBJ whole genome shotgun (WGS) entry which is preliminary data.</text>
</comment>
<reference evidence="3" key="1">
    <citation type="journal article" date="2019" name="Int. J. Syst. Evol. Microbiol.">
        <title>The Global Catalogue of Microorganisms (GCM) 10K type strain sequencing project: providing services to taxonomists for standard genome sequencing and annotation.</title>
        <authorList>
            <consortium name="The Broad Institute Genomics Platform"/>
            <consortium name="The Broad Institute Genome Sequencing Center for Infectious Disease"/>
            <person name="Wu L."/>
            <person name="Ma J."/>
        </authorList>
    </citation>
    <scope>NUCLEOTIDE SEQUENCE [LARGE SCALE GENOMIC DNA]</scope>
    <source>
        <strain evidence="3">CGMCC 1.15288</strain>
    </source>
</reference>
<dbReference type="EMBL" id="BMIA01000001">
    <property type="protein sequence ID" value="GGH20585.1"/>
    <property type="molecule type" value="Genomic_DNA"/>
</dbReference>
<proteinExistence type="predicted"/>
<evidence type="ECO:0000313" key="2">
    <source>
        <dbReference type="EMBL" id="GGH20585.1"/>
    </source>
</evidence>
<evidence type="ECO:0000313" key="3">
    <source>
        <dbReference type="Proteomes" id="UP000600214"/>
    </source>
</evidence>
<dbReference type="InterPro" id="IPR035909">
    <property type="entry name" value="CheB_C"/>
</dbReference>
<organism evidence="2 3">
    <name type="scientific">Dyadobacter endophyticus</name>
    <dbReference type="NCBI Taxonomy" id="1749036"/>
    <lineage>
        <taxon>Bacteria</taxon>
        <taxon>Pseudomonadati</taxon>
        <taxon>Bacteroidota</taxon>
        <taxon>Cytophagia</taxon>
        <taxon>Cytophagales</taxon>
        <taxon>Spirosomataceae</taxon>
        <taxon>Dyadobacter</taxon>
    </lineage>
</organism>
<dbReference type="Proteomes" id="UP000600214">
    <property type="component" value="Unassembled WGS sequence"/>
</dbReference>
<name>A0ABQ1YDE1_9BACT</name>
<feature type="domain" description="CheB-type methylesterase" evidence="1">
    <location>
        <begin position="1"/>
        <end position="48"/>
    </location>
</feature>
<keyword evidence="3" id="KW-1185">Reference proteome</keyword>
<accession>A0ABQ1YDE1</accession>